<protein>
    <recommendedName>
        <fullName evidence="3">Cyclopropane-fatty-acyl-phospholipid synthase</fullName>
    </recommendedName>
</protein>
<sequence>MASKADSVSNSSLEFHGKSLLTRSSLSWLLAAYAKAVILSSLGQGLRRGSLTIFDEGNSYRFGNLIPGRDTDSVVIQVKSSNFWTRIYLNHDLGFAEGYMNEDFEVSGLKTALTLWLDNRTHLSELASFWNRCSVILSSLYIRYLGQSMSNAKLNVITGYDVDNEFFKSFLSPDMTYSCAIWPDSAGGVRGDLTGKWREEDLEIAQLYKIRNLLKKARLRPGDRLLEFGTGWGALAIEAAKMGCEVDTLTLSVNQKAVAEQRVTAVSLQDRVRVHLLDYRNMPDDFEHAFDAFISVEMVEAVGAMHFGNFFKLLDWALKPHHAAAVITATTQPEWRFKVFQPDDYARRYQWPNSFVPSATYFLQVAETATQGRLTVESHSYMMWFFDYPRTLREWGRWDLLFDPSYSTLTVRAFRRFSQNWGNEEVMASLAKSQPQLLRVPGALEAFKRKWEYLWAYAEVGYARAYTSMHHFTFMRPSLTIVEMVLGVIGIAAGGVAIPLAASGVAASVASIAQGAGAQQQGKAASKPAKPPDPDDPRLKKFTLIAHCSEDSPLKDQVEGKQVVLRDRKLYLDDQDPSQRKFEGGHGFSGFYVDYPWNDKPRGLVSTIRPDPPELNWIYVNKDTLLVEHGGKTQSLPHLVGPWDWTENKERLLFEGWEGFVRTGPLG</sequence>
<gene>
    <name evidence="1" type="ORF">ARMOST_04561</name>
</gene>
<dbReference type="AlphaFoldDB" id="A0A284QXN8"/>
<dbReference type="OrthoDB" id="8300214at2759"/>
<evidence type="ECO:0000313" key="1">
    <source>
        <dbReference type="EMBL" id="SJL01243.1"/>
    </source>
</evidence>
<proteinExistence type="predicted"/>
<dbReference type="OMA" id="PSPRQWS"/>
<dbReference type="InterPro" id="IPR050723">
    <property type="entry name" value="CFA/CMAS"/>
</dbReference>
<dbReference type="PANTHER" id="PTHR43667">
    <property type="entry name" value="CYCLOPROPANE-FATTY-ACYL-PHOSPHOLIPID SYNTHASE"/>
    <property type="match status" value="1"/>
</dbReference>
<dbReference type="InterPro" id="IPR029063">
    <property type="entry name" value="SAM-dependent_MTases_sf"/>
</dbReference>
<dbReference type="EMBL" id="FUEG01000003">
    <property type="protein sequence ID" value="SJL01243.1"/>
    <property type="molecule type" value="Genomic_DNA"/>
</dbReference>
<dbReference type="Gene3D" id="3.40.50.150">
    <property type="entry name" value="Vaccinia Virus protein VP39"/>
    <property type="match status" value="1"/>
</dbReference>
<dbReference type="STRING" id="47428.A0A284QXN8"/>
<dbReference type="PANTHER" id="PTHR43667:SF2">
    <property type="entry name" value="FATTY ACID C-METHYL TRANSFERASE"/>
    <property type="match status" value="1"/>
</dbReference>
<dbReference type="CDD" id="cd02440">
    <property type="entry name" value="AdoMet_MTases"/>
    <property type="match status" value="1"/>
</dbReference>
<dbReference type="Proteomes" id="UP000219338">
    <property type="component" value="Unassembled WGS sequence"/>
</dbReference>
<name>A0A284QXN8_ARMOS</name>
<accession>A0A284QXN8</accession>
<evidence type="ECO:0000313" key="2">
    <source>
        <dbReference type="Proteomes" id="UP000219338"/>
    </source>
</evidence>
<organism evidence="1 2">
    <name type="scientific">Armillaria ostoyae</name>
    <name type="common">Armillaria root rot fungus</name>
    <dbReference type="NCBI Taxonomy" id="47428"/>
    <lineage>
        <taxon>Eukaryota</taxon>
        <taxon>Fungi</taxon>
        <taxon>Dikarya</taxon>
        <taxon>Basidiomycota</taxon>
        <taxon>Agaricomycotina</taxon>
        <taxon>Agaricomycetes</taxon>
        <taxon>Agaricomycetidae</taxon>
        <taxon>Agaricales</taxon>
        <taxon>Marasmiineae</taxon>
        <taxon>Physalacriaceae</taxon>
        <taxon>Armillaria</taxon>
    </lineage>
</organism>
<dbReference type="Pfam" id="PF02353">
    <property type="entry name" value="CMAS"/>
    <property type="match status" value="1"/>
</dbReference>
<evidence type="ECO:0008006" key="3">
    <source>
        <dbReference type="Google" id="ProtNLM"/>
    </source>
</evidence>
<dbReference type="SUPFAM" id="SSF53335">
    <property type="entry name" value="S-adenosyl-L-methionine-dependent methyltransferases"/>
    <property type="match status" value="1"/>
</dbReference>
<reference evidence="2" key="1">
    <citation type="journal article" date="2017" name="Nat. Ecol. Evol.">
        <title>Genome expansion and lineage-specific genetic innovations in the forest pathogenic fungi Armillaria.</title>
        <authorList>
            <person name="Sipos G."/>
            <person name="Prasanna A.N."/>
            <person name="Walter M.C."/>
            <person name="O'Connor E."/>
            <person name="Balint B."/>
            <person name="Krizsan K."/>
            <person name="Kiss B."/>
            <person name="Hess J."/>
            <person name="Varga T."/>
            <person name="Slot J."/>
            <person name="Riley R."/>
            <person name="Boka B."/>
            <person name="Rigling D."/>
            <person name="Barry K."/>
            <person name="Lee J."/>
            <person name="Mihaltcheva S."/>
            <person name="LaButti K."/>
            <person name="Lipzen A."/>
            <person name="Waldron R."/>
            <person name="Moloney N.M."/>
            <person name="Sperisen C."/>
            <person name="Kredics L."/>
            <person name="Vagvoelgyi C."/>
            <person name="Patrignani A."/>
            <person name="Fitzpatrick D."/>
            <person name="Nagy I."/>
            <person name="Doyle S."/>
            <person name="Anderson J.B."/>
            <person name="Grigoriev I.V."/>
            <person name="Gueldener U."/>
            <person name="Muensterkoetter M."/>
            <person name="Nagy L.G."/>
        </authorList>
    </citation>
    <scope>NUCLEOTIDE SEQUENCE [LARGE SCALE GENOMIC DNA]</scope>
    <source>
        <strain evidence="2">C18/9</strain>
    </source>
</reference>
<keyword evidence="2" id="KW-1185">Reference proteome</keyword>